<comment type="caution">
    <text evidence="1">The sequence shown here is derived from an EMBL/GenBank/DDBJ whole genome shotgun (WGS) entry which is preliminary data.</text>
</comment>
<gene>
    <name evidence="1" type="ORF">AAFH96_03955</name>
</gene>
<accession>A0ABV5CKB8</accession>
<protein>
    <submittedName>
        <fullName evidence="1">DUF6244 family protein</fullName>
    </submittedName>
</protein>
<keyword evidence="2" id="KW-1185">Reference proteome</keyword>
<proteinExistence type="predicted"/>
<reference evidence="1 2" key="1">
    <citation type="submission" date="2024-04" db="EMBL/GenBank/DDBJ databases">
        <title>Polymorphospora sp. isolated from Baiyangdian Lake in Xiong'an New Area.</title>
        <authorList>
            <person name="Zhang X."/>
            <person name="Liu J."/>
        </authorList>
    </citation>
    <scope>NUCLEOTIDE SEQUENCE [LARGE SCALE GENOMIC DNA]</scope>
    <source>
        <strain evidence="1 2">2-325</strain>
    </source>
</reference>
<dbReference type="EMBL" id="JBCGDC010000007">
    <property type="protein sequence ID" value="MFB6392261.1"/>
    <property type="molecule type" value="Genomic_DNA"/>
</dbReference>
<dbReference type="Proteomes" id="UP001582793">
    <property type="component" value="Unassembled WGS sequence"/>
</dbReference>
<evidence type="ECO:0000313" key="2">
    <source>
        <dbReference type="Proteomes" id="UP001582793"/>
    </source>
</evidence>
<dbReference type="InterPro" id="IPR046211">
    <property type="entry name" value="DUF6244"/>
</dbReference>
<evidence type="ECO:0000313" key="1">
    <source>
        <dbReference type="EMBL" id="MFB6392261.1"/>
    </source>
</evidence>
<name>A0ABV5CKB8_9ACTN</name>
<dbReference type="Pfam" id="PF19757">
    <property type="entry name" value="DUF6244"/>
    <property type="match status" value="1"/>
</dbReference>
<sequence>MEREVHVSLVDTIQAGLRTIAAGIGRAEEMAASVDHDARQVASQAVATGFVRIAQNMVGVREVLGQIRAGVGGLAVLAGEATTVLAAVPRQSTPQETVAMLAPVIEKLNGIHDGVGGCIGQVDQTKQITAAVLQGGDPGPLLARLDAIVQILAVVGQHVNAAREQVLAAIGEARRTGSSGN</sequence>
<organism evidence="1 2">
    <name type="scientific">Polymorphospora lycopeni</name>
    <dbReference type="NCBI Taxonomy" id="3140240"/>
    <lineage>
        <taxon>Bacteria</taxon>
        <taxon>Bacillati</taxon>
        <taxon>Actinomycetota</taxon>
        <taxon>Actinomycetes</taxon>
        <taxon>Micromonosporales</taxon>
        <taxon>Micromonosporaceae</taxon>
        <taxon>Polymorphospora</taxon>
    </lineage>
</organism>
<dbReference type="RefSeq" id="WP_375733054.1">
    <property type="nucleotide sequence ID" value="NZ_JBCGDC010000007.1"/>
</dbReference>